<name>A0ABQ4TW48_9HYPH</name>
<proteinExistence type="predicted"/>
<keyword evidence="3" id="KW-1185">Reference proteome</keyword>
<dbReference type="Proteomes" id="UP001055057">
    <property type="component" value="Unassembled WGS sequence"/>
</dbReference>
<reference evidence="2" key="2">
    <citation type="submission" date="2021-08" db="EMBL/GenBank/DDBJ databases">
        <authorList>
            <person name="Tani A."/>
            <person name="Ola A."/>
            <person name="Ogura Y."/>
            <person name="Katsura K."/>
            <person name="Hayashi T."/>
        </authorList>
    </citation>
    <scope>NUCLEOTIDE SEQUENCE</scope>
    <source>
        <strain evidence="2">DSM 23632</strain>
    </source>
</reference>
<evidence type="ECO:0008006" key="4">
    <source>
        <dbReference type="Google" id="ProtNLM"/>
    </source>
</evidence>
<reference evidence="2" key="1">
    <citation type="journal article" date="2021" name="Front. Microbiol.">
        <title>Comprehensive Comparative Genomics and Phenotyping of Methylobacterium Species.</title>
        <authorList>
            <person name="Alessa O."/>
            <person name="Ogura Y."/>
            <person name="Fujitani Y."/>
            <person name="Takami H."/>
            <person name="Hayashi T."/>
            <person name="Sahin N."/>
            <person name="Tani A."/>
        </authorList>
    </citation>
    <scope>NUCLEOTIDE SEQUENCE</scope>
    <source>
        <strain evidence="2">DSM 23632</strain>
    </source>
</reference>
<evidence type="ECO:0000256" key="1">
    <source>
        <dbReference type="SAM" id="MobiDB-lite"/>
    </source>
</evidence>
<protein>
    <recommendedName>
        <fullName evidence="4">Type IV pilus biogenesis protein PilP</fullName>
    </recommendedName>
</protein>
<organism evidence="2 3">
    <name type="scientific">Methylobacterium trifolii</name>
    <dbReference type="NCBI Taxonomy" id="1003092"/>
    <lineage>
        <taxon>Bacteria</taxon>
        <taxon>Pseudomonadati</taxon>
        <taxon>Pseudomonadota</taxon>
        <taxon>Alphaproteobacteria</taxon>
        <taxon>Hyphomicrobiales</taxon>
        <taxon>Methylobacteriaceae</taxon>
        <taxon>Methylobacterium</taxon>
    </lineage>
</organism>
<sequence>MEQALAAKFAALSERVEQAEREQGARVAALAAQAEKRPAAPAPVAAVKPEPSKPEPTQTGSIADAKAAKPPVIESWAVRDVYDGTAMLEDRRRRLVEVGAGDVIPGVGRVDAVERRGREWVVVTRAGIVTSQPW</sequence>
<feature type="region of interest" description="Disordered" evidence="1">
    <location>
        <begin position="31"/>
        <end position="68"/>
    </location>
</feature>
<evidence type="ECO:0000313" key="2">
    <source>
        <dbReference type="EMBL" id="GJE59491.1"/>
    </source>
</evidence>
<accession>A0ABQ4TW48</accession>
<gene>
    <name evidence="2" type="ORF">MPOCJGCO_1584</name>
</gene>
<evidence type="ECO:0000313" key="3">
    <source>
        <dbReference type="Proteomes" id="UP001055057"/>
    </source>
</evidence>
<dbReference type="EMBL" id="BPRB01000082">
    <property type="protein sequence ID" value="GJE59491.1"/>
    <property type="molecule type" value="Genomic_DNA"/>
</dbReference>
<comment type="caution">
    <text evidence="2">The sequence shown here is derived from an EMBL/GenBank/DDBJ whole genome shotgun (WGS) entry which is preliminary data.</text>
</comment>